<sequence>MKKYLGILFATLVGLYGCGEESAKPKAQDQNKQTSEQVQTKTTVDAQPEEPQEASKTDYTPALWKVEHGDKVSYLFGSIHMGDASMFPLPDAVSEAYEATDALAVEIDMGNIDQLAMAQTLQELAIDPNTTLESMLSEETWEKYNQYCEVTQTPCAMFNTFEPWLTAVSLESFNMQKSGYTEKYGIDMYFLGQARDKKEIVELESANSQLIMLDGLSMKVQDAFLLSIVTREDDGIEELVQAWKTGNVEEYIENSFNDAEKIGLSDEEYEQFLDSLLYKRNKKMAEGLAEHFEQGKAIFAVVGAAHYGGNKSVNHYLEEMGYKVERINY</sequence>
<name>A0A318D930_9GAMM</name>
<keyword evidence="3" id="KW-1185">Reference proteome</keyword>
<organism evidence="2 3">
    <name type="scientific">Kangiella spongicola</name>
    <dbReference type="NCBI Taxonomy" id="796379"/>
    <lineage>
        <taxon>Bacteria</taxon>
        <taxon>Pseudomonadati</taxon>
        <taxon>Pseudomonadota</taxon>
        <taxon>Gammaproteobacteria</taxon>
        <taxon>Kangiellales</taxon>
        <taxon>Kangiellaceae</taxon>
        <taxon>Kangiella</taxon>
    </lineage>
</organism>
<dbReference type="EMBL" id="QICH01000001">
    <property type="protein sequence ID" value="PXF64405.1"/>
    <property type="molecule type" value="Genomic_DNA"/>
</dbReference>
<dbReference type="PROSITE" id="PS51257">
    <property type="entry name" value="PROKAR_LIPOPROTEIN"/>
    <property type="match status" value="1"/>
</dbReference>
<dbReference type="CDD" id="cd14789">
    <property type="entry name" value="Tiki"/>
    <property type="match status" value="1"/>
</dbReference>
<evidence type="ECO:0000256" key="1">
    <source>
        <dbReference type="SAM" id="MobiDB-lite"/>
    </source>
</evidence>
<evidence type="ECO:0000313" key="3">
    <source>
        <dbReference type="Proteomes" id="UP000247689"/>
    </source>
</evidence>
<reference evidence="2 3" key="1">
    <citation type="submission" date="2018-05" db="EMBL/GenBank/DDBJ databases">
        <title>Kangiella spongicola genome sequence.</title>
        <authorList>
            <person name="Maclea K.S."/>
            <person name="Goen A.E."/>
            <person name="Kelley C."/>
            <person name="Underriner A."/>
            <person name="Silverwood T."/>
            <person name="Trachtenberg A.M."/>
        </authorList>
    </citation>
    <scope>NUCLEOTIDE SEQUENCE [LARGE SCALE GENOMIC DNA]</scope>
    <source>
        <strain evidence="2 3">ATCC BAA-2076</strain>
    </source>
</reference>
<protein>
    <submittedName>
        <fullName evidence="2">TraB/GumN family protein</fullName>
    </submittedName>
</protein>
<dbReference type="RefSeq" id="WP_110200388.1">
    <property type="nucleotide sequence ID" value="NZ_QICH01000001.1"/>
</dbReference>
<dbReference type="PANTHER" id="PTHR40590:SF1">
    <property type="entry name" value="CYTOPLASMIC PROTEIN"/>
    <property type="match status" value="1"/>
</dbReference>
<feature type="region of interest" description="Disordered" evidence="1">
    <location>
        <begin position="21"/>
        <end position="59"/>
    </location>
</feature>
<dbReference type="PANTHER" id="PTHR40590">
    <property type="entry name" value="CYTOPLASMIC PROTEIN-RELATED"/>
    <property type="match status" value="1"/>
</dbReference>
<proteinExistence type="predicted"/>
<gene>
    <name evidence="2" type="ORF">DL796_04495</name>
</gene>
<comment type="caution">
    <text evidence="2">The sequence shown here is derived from an EMBL/GenBank/DDBJ whole genome shotgun (WGS) entry which is preliminary data.</text>
</comment>
<dbReference type="InterPro" id="IPR047111">
    <property type="entry name" value="YbaP-like"/>
</dbReference>
<accession>A0A318D930</accession>
<dbReference type="AlphaFoldDB" id="A0A318D930"/>
<dbReference type="Pfam" id="PF01963">
    <property type="entry name" value="TraB_PrgY_gumN"/>
    <property type="match status" value="1"/>
</dbReference>
<feature type="compositionally biased region" description="Polar residues" evidence="1">
    <location>
        <begin position="30"/>
        <end position="45"/>
    </location>
</feature>
<evidence type="ECO:0000313" key="2">
    <source>
        <dbReference type="EMBL" id="PXF64405.1"/>
    </source>
</evidence>
<dbReference type="Proteomes" id="UP000247689">
    <property type="component" value="Unassembled WGS sequence"/>
</dbReference>
<dbReference type="InterPro" id="IPR002816">
    <property type="entry name" value="TraB/PrgY/GumN_fam"/>
</dbReference>
<dbReference type="OrthoDB" id="357294at2"/>